<sequence>MNTYTYEEKIEKIEKCQKLLLSYKNELDGVINKMNEQEHEYSNLVNDIKIDKYLKNHRIKIKIHKQKASVIVNGKLYHGEKMPETVVVDGKTYYGSTWVPIEQSIIEPQIQYKEIIDHKIVTYNNKKYFVGKITKTDTDHLFVTNCVFKDNIIYNQWLLGGTGYICVYVYIDGTRHTLQLHNYVMGKYTFDGQGQPYVYDHINRIPTDNRKENLRFYSTTENVSNLTKRKRSIELPENCGIKPEEIPTGVWFSKERLIKGIKHGAHFTVEIKEDSDEIAGWRSASTIELSLKFKLEQTKKYLRLLKESKPEIFKKHNIEYELNEEAIKLAKEYNEIIKLSGYNCVKDNLVKINDYNYLKEDLTGLTEQEIELLNKFTLEMKNKTKRNIISQLPKDCGITVDMIPKYCYYSPPMPKYRRHEGFVIDKHPKLKTRDWKTTMKKDVSLQDKFNQLIKKLEELEKS</sequence>
<evidence type="ECO:0000313" key="2">
    <source>
        <dbReference type="EMBL" id="ARF11209.1"/>
    </source>
</evidence>
<name>A0A1V0SHL0_9VIRU</name>
<feature type="coiled-coil region" evidence="1">
    <location>
        <begin position="6"/>
        <end position="47"/>
    </location>
</feature>
<protein>
    <recommendedName>
        <fullName evidence="3">HNH endonuclease</fullName>
    </recommendedName>
</protein>
<evidence type="ECO:0000256" key="1">
    <source>
        <dbReference type="SAM" id="Coils"/>
    </source>
</evidence>
<dbReference type="EMBL" id="KY684108">
    <property type="protein sequence ID" value="ARF11209.1"/>
    <property type="molecule type" value="Genomic_DNA"/>
</dbReference>
<dbReference type="SUPFAM" id="SSF54060">
    <property type="entry name" value="His-Me finger endonucleases"/>
    <property type="match status" value="1"/>
</dbReference>
<keyword evidence="1" id="KW-0175">Coiled coil</keyword>
<dbReference type="InterPro" id="IPR044925">
    <property type="entry name" value="His-Me_finger_sf"/>
</dbReference>
<organism evidence="2">
    <name type="scientific">Klosneuvirus KNV1</name>
    <dbReference type="NCBI Taxonomy" id="1977640"/>
    <lineage>
        <taxon>Viruses</taxon>
        <taxon>Varidnaviria</taxon>
        <taxon>Bamfordvirae</taxon>
        <taxon>Nucleocytoviricota</taxon>
        <taxon>Megaviricetes</taxon>
        <taxon>Imitervirales</taxon>
        <taxon>Mimiviridae</taxon>
        <taxon>Klosneuvirinae</taxon>
        <taxon>Klosneuvirus</taxon>
    </lineage>
</organism>
<gene>
    <name evidence="2" type="ORF">Klosneuvirus_1_66</name>
</gene>
<dbReference type="Gene3D" id="3.90.75.20">
    <property type="match status" value="1"/>
</dbReference>
<evidence type="ECO:0008006" key="3">
    <source>
        <dbReference type="Google" id="ProtNLM"/>
    </source>
</evidence>
<proteinExistence type="predicted"/>
<reference evidence="2" key="1">
    <citation type="journal article" date="2017" name="Science">
        <title>Giant viruses with an expanded complement of translation system components.</title>
        <authorList>
            <person name="Schulz F."/>
            <person name="Yutin N."/>
            <person name="Ivanova N.N."/>
            <person name="Ortega D.R."/>
            <person name="Lee T.K."/>
            <person name="Vierheilig J."/>
            <person name="Daims H."/>
            <person name="Horn M."/>
            <person name="Wagner M."/>
            <person name="Jensen G.J."/>
            <person name="Kyrpides N.C."/>
            <person name="Koonin E.V."/>
            <person name="Woyke T."/>
        </authorList>
    </citation>
    <scope>NUCLEOTIDE SEQUENCE</scope>
    <source>
        <strain evidence="2">KNV1</strain>
    </source>
</reference>
<accession>A0A1V0SHL0</accession>